<feature type="chain" id="PRO_5046838651" evidence="1">
    <location>
        <begin position="26"/>
        <end position="352"/>
    </location>
</feature>
<evidence type="ECO:0000313" key="2">
    <source>
        <dbReference type="EMBL" id="RKH92580.1"/>
    </source>
</evidence>
<dbReference type="Proteomes" id="UP000278907">
    <property type="component" value="Unassembled WGS sequence"/>
</dbReference>
<accession>A0ABX9Q791</accession>
<dbReference type="EMBL" id="RAWI01000464">
    <property type="protein sequence ID" value="RKH92580.1"/>
    <property type="molecule type" value="Genomic_DNA"/>
</dbReference>
<feature type="signal peptide" evidence="1">
    <location>
        <begin position="1"/>
        <end position="25"/>
    </location>
</feature>
<comment type="caution">
    <text evidence="2">The sequence shown here is derived from an EMBL/GenBank/DDBJ whole genome shotgun (WGS) entry which is preliminary data.</text>
</comment>
<sequence length="352" mass="37043">MRAHPVRTVCLLLLLCSLGPPSAWAAQAPEAPWAIILGQDAKRPSVAKLLAAQKKARALAWVKPAKGFPKLVASKSLPGLPEGQHVLLLGVCGTKAEAQAARALVRPMVPDVAVQQLTGTAALACPAPNALKAELPADAKAEGTFAFPDAPGLELTVHRVAPSPALACPATDLLLRVVQGDAVLARHVMKGQCAGACNPQEQEAAKARVASLQEKARQGDTMAEMMLKNVSVDCQARQTHFKTVLTELGSPVAVVAQEPAMNSRMPDVGMLVGPGCGKLIVSPYLSGETGAQDLSKVLAKADAEGPEGWKAFSVFVPGRDPTAQAERRHLGHFVWIAPKCEWVTDDEEGQDM</sequence>
<keyword evidence="3" id="KW-1185">Reference proteome</keyword>
<proteinExistence type="predicted"/>
<name>A0ABX9Q791_9BACT</name>
<keyword evidence="1" id="KW-0732">Signal</keyword>
<reference evidence="2 3" key="1">
    <citation type="submission" date="2018-09" db="EMBL/GenBank/DDBJ databases">
        <authorList>
            <person name="Livingstone P.G."/>
            <person name="Whitworth D.E."/>
        </authorList>
    </citation>
    <scope>NUCLEOTIDE SEQUENCE [LARGE SCALE GENOMIC DNA]</scope>
    <source>
        <strain evidence="2 3">CA031B</strain>
    </source>
</reference>
<dbReference type="RefSeq" id="WP_120585934.1">
    <property type="nucleotide sequence ID" value="NZ_RAWI01000464.1"/>
</dbReference>
<protein>
    <submittedName>
        <fullName evidence="2">Uncharacterized protein</fullName>
    </submittedName>
</protein>
<organism evidence="2 3">
    <name type="scientific">Corallococcus praedator</name>
    <dbReference type="NCBI Taxonomy" id="2316724"/>
    <lineage>
        <taxon>Bacteria</taxon>
        <taxon>Pseudomonadati</taxon>
        <taxon>Myxococcota</taxon>
        <taxon>Myxococcia</taxon>
        <taxon>Myxococcales</taxon>
        <taxon>Cystobacterineae</taxon>
        <taxon>Myxococcaceae</taxon>
        <taxon>Corallococcus</taxon>
    </lineage>
</organism>
<gene>
    <name evidence="2" type="ORF">D7Y13_36185</name>
</gene>
<evidence type="ECO:0000256" key="1">
    <source>
        <dbReference type="SAM" id="SignalP"/>
    </source>
</evidence>
<evidence type="ECO:0000313" key="3">
    <source>
        <dbReference type="Proteomes" id="UP000278907"/>
    </source>
</evidence>